<proteinExistence type="predicted"/>
<evidence type="ECO:0000313" key="1">
    <source>
        <dbReference type="EMBL" id="KMY31357.1"/>
    </source>
</evidence>
<dbReference type="PATRIC" id="fig|582475.4.peg.115"/>
<dbReference type="Proteomes" id="UP000037326">
    <property type="component" value="Unassembled WGS sequence"/>
</dbReference>
<dbReference type="AlphaFoldDB" id="A0A0K9FAV5"/>
<comment type="caution">
    <text evidence="1">The sequence shown here is derived from an EMBL/GenBank/DDBJ whole genome shotgun (WGS) entry which is preliminary data.</text>
</comment>
<gene>
    <name evidence="1" type="ORF">ACZ11_03605</name>
</gene>
<dbReference type="RefSeq" id="WP_049663869.1">
    <property type="nucleotide sequence ID" value="NZ_JBNNMB010000003.1"/>
</dbReference>
<dbReference type="OrthoDB" id="2451487at2"/>
<reference evidence="2" key="1">
    <citation type="submission" date="2015-07" db="EMBL/GenBank/DDBJ databases">
        <authorList>
            <consortium name="Consortium for Microbial Forensics and Genomics (microFORGE)"/>
            <person name="Knight B.M."/>
            <person name="Roberts D.P."/>
            <person name="Lin D."/>
            <person name="Hari K."/>
            <person name="Fletcher J."/>
            <person name="Melcher U."/>
            <person name="Blagden T."/>
            <person name="Winegar R.A."/>
        </authorList>
    </citation>
    <scope>NUCLEOTIDE SEQUENCE [LARGE SCALE GENOMIC DNA]</scope>
    <source>
        <strain evidence="2">DSM 23493</strain>
    </source>
</reference>
<sequence>MAQEVANKFIENVCNHLVRNMDITKVEEHFKEALEIQRKSAQSQIDFWDMLMMNMLYFTENEQVWEKEFLKMLEKKEWLKTTALEEELLMHQMRIRQQVAEQMDAAKELFHKQYETNNVTEEDIVYDYAYSSAGNSMRIDLLTVLVSTPEQSKVLFNADPQETIRIINGYIAYHTDGLINKTKLI</sequence>
<organism evidence="1 2">
    <name type="scientific">Lysinibacillus xylanilyticus</name>
    <dbReference type="NCBI Taxonomy" id="582475"/>
    <lineage>
        <taxon>Bacteria</taxon>
        <taxon>Bacillati</taxon>
        <taxon>Bacillota</taxon>
        <taxon>Bacilli</taxon>
        <taxon>Bacillales</taxon>
        <taxon>Bacillaceae</taxon>
        <taxon>Lysinibacillus</taxon>
    </lineage>
</organism>
<protein>
    <submittedName>
        <fullName evidence="1">Uncharacterized protein</fullName>
    </submittedName>
</protein>
<name>A0A0K9FAV5_9BACI</name>
<accession>A0A0K9FAV5</accession>
<dbReference type="EMBL" id="LFXJ01000005">
    <property type="protein sequence ID" value="KMY31357.1"/>
    <property type="molecule type" value="Genomic_DNA"/>
</dbReference>
<evidence type="ECO:0000313" key="2">
    <source>
        <dbReference type="Proteomes" id="UP000037326"/>
    </source>
</evidence>
<dbReference type="GeneID" id="96597403"/>